<proteinExistence type="predicted"/>
<keyword evidence="2" id="KW-1185">Reference proteome</keyword>
<dbReference type="Proteomes" id="UP000236736">
    <property type="component" value="Unassembled WGS sequence"/>
</dbReference>
<accession>A0A1H5UH34</accession>
<protein>
    <recommendedName>
        <fullName evidence="3">Outer membrane protein beta-barrel domain-containing protein</fullName>
    </recommendedName>
</protein>
<dbReference type="RefSeq" id="WP_103923898.1">
    <property type="nucleotide sequence ID" value="NZ_FNVR01000004.1"/>
</dbReference>
<organism evidence="1 2">
    <name type="scientific">Algoriphagus boritolerans DSM 17298 = JCM 18970</name>
    <dbReference type="NCBI Taxonomy" id="1120964"/>
    <lineage>
        <taxon>Bacteria</taxon>
        <taxon>Pseudomonadati</taxon>
        <taxon>Bacteroidota</taxon>
        <taxon>Cytophagia</taxon>
        <taxon>Cytophagales</taxon>
        <taxon>Cyclobacteriaceae</taxon>
        <taxon>Algoriphagus</taxon>
    </lineage>
</organism>
<evidence type="ECO:0008006" key="3">
    <source>
        <dbReference type="Google" id="ProtNLM"/>
    </source>
</evidence>
<sequence>MRKLLLALTVFFTFPLIGLTQTEIWVEFDGVYLQKQDGLRAYGEKNNNLNGSIRPFVGIGLGKSWSMGLMGDFLSYRDREEDIPRSFPLYNPNPTEPGGQEIIGYQRVYNQAAKTNEFFSFGTFLRKDVQIGNRTALSFTLYGMKGTGENGIFEVYPEFFYTGFPGWGCANCLSVIPGPIETKFKEETWRFGVDLGFNWELNSWVEIGIKANFLEFRKQILSGYPQLTNGYYPPDWYFNYPMNYGNRIDFGSAVAREGIRVSVNLRPFSQGKGEAQ</sequence>
<evidence type="ECO:0000313" key="1">
    <source>
        <dbReference type="EMBL" id="SEF73691.1"/>
    </source>
</evidence>
<dbReference type="EMBL" id="FNVR01000004">
    <property type="protein sequence ID" value="SEF73691.1"/>
    <property type="molecule type" value="Genomic_DNA"/>
</dbReference>
<dbReference type="OrthoDB" id="825352at2"/>
<gene>
    <name evidence="1" type="ORF">SAMN03080598_01232</name>
</gene>
<reference evidence="2" key="1">
    <citation type="submission" date="2016-10" db="EMBL/GenBank/DDBJ databases">
        <authorList>
            <person name="Varghese N."/>
            <person name="Submissions S."/>
        </authorList>
    </citation>
    <scope>NUCLEOTIDE SEQUENCE [LARGE SCALE GENOMIC DNA]</scope>
    <source>
        <strain evidence="2">DSM 17298</strain>
    </source>
</reference>
<dbReference type="STRING" id="1120964.GCA_001313265_06012"/>
<evidence type="ECO:0000313" key="2">
    <source>
        <dbReference type="Proteomes" id="UP000236736"/>
    </source>
</evidence>
<name>A0A1H5UH34_9BACT</name>
<dbReference type="AlphaFoldDB" id="A0A1H5UH34"/>